<feature type="region of interest" description="Disordered" evidence="4">
    <location>
        <begin position="408"/>
        <end position="461"/>
    </location>
</feature>
<name>A0AAD7XAM8_9APHY</name>
<dbReference type="PROSITE" id="PS50297">
    <property type="entry name" value="ANK_REP_REGION"/>
    <property type="match status" value="2"/>
</dbReference>
<feature type="repeat" description="ANK" evidence="3">
    <location>
        <begin position="656"/>
        <end position="688"/>
    </location>
</feature>
<organism evidence="6 7">
    <name type="scientific">Trametes cubensis</name>
    <dbReference type="NCBI Taxonomy" id="1111947"/>
    <lineage>
        <taxon>Eukaryota</taxon>
        <taxon>Fungi</taxon>
        <taxon>Dikarya</taxon>
        <taxon>Basidiomycota</taxon>
        <taxon>Agaricomycotina</taxon>
        <taxon>Agaricomycetes</taxon>
        <taxon>Polyporales</taxon>
        <taxon>Polyporaceae</taxon>
        <taxon>Trametes</taxon>
    </lineage>
</organism>
<accession>A0AAD7XAM8</accession>
<dbReference type="SUPFAM" id="SSF48403">
    <property type="entry name" value="Ankyrin repeat"/>
    <property type="match status" value="1"/>
</dbReference>
<feature type="compositionally biased region" description="Low complexity" evidence="4">
    <location>
        <begin position="342"/>
        <end position="356"/>
    </location>
</feature>
<dbReference type="AlphaFoldDB" id="A0AAD7XAM8"/>
<dbReference type="Pfam" id="PF08639">
    <property type="entry name" value="Sld3_STD"/>
    <property type="match status" value="1"/>
</dbReference>
<evidence type="ECO:0000256" key="3">
    <source>
        <dbReference type="PROSITE-ProRule" id="PRU00023"/>
    </source>
</evidence>
<sequence length="758" mass="83145">MIAVGRPLYVLPTNSAVKWLATQERHINKELPYTDSATETPEEYVSRTYLQFLWLPQSIMQLQFLIPALLRVEHASPSLPSTSQAPPSHPLHTLLQPILLTSRASSQKYHGRISQLLAEEHEPDDPEEEYMWYAYQKDKTADVELQDGQDEYEVHDRLKKGWLERMERREVQIQILLHFLLLSLPLSSATVSTDKASDLSASFSLPPQLSPSKSKKRRRRDRERDQAPPPRPQPLEERLESYMDKLAMWQLMQSVDSTLGLGHEDPTKSAANGLGQDKQKDDRDWMQTFCEDVVEPLFKHKLPELCALFRSKLFPDTANSDTDTLDLSPPASPKPVVKRLKSTASAASTSSAAASKAKTDAAQRARSRSLSVSLEQEQRERSRSVSIGPGGLRKRAIVREISMSTVFKGKERAKSKAELARTGSVSAPGPSLSRSQSQTKTQTQAQSAPQQPPGTRNAEKSAQGNILVAATPVKARTSQSQSQLSGAQARLPALFSADSQSQTLSLATRADDLGIGSSVDEHTFTTPTKARRRRDSSRVLHDTDDEGGSPEWKLKSSPEVLSLGAPGLQDWGTPNVDGPPSSSPGDLGGFGDSDRTEHAERWQGRILTNITPSIESLPQETLDFAHRMFDAARDNNAELLLQAIDAGLPPNLTNHKGNTLLMLAAYSGHTDLTKELLARGADPNRTNDQGQSPLAGAVFKGHDDVVRVLMDGGANPRLGTPTAIQTARLFKKNDVLTVLGATDEDLKEPVPAVPGPPH</sequence>
<feature type="region of interest" description="Disordered" evidence="4">
    <location>
        <begin position="198"/>
        <end position="237"/>
    </location>
</feature>
<feature type="region of interest" description="Disordered" evidence="4">
    <location>
        <begin position="260"/>
        <end position="279"/>
    </location>
</feature>
<evidence type="ECO:0000256" key="1">
    <source>
        <dbReference type="ARBA" id="ARBA00022737"/>
    </source>
</evidence>
<dbReference type="Proteomes" id="UP001215151">
    <property type="component" value="Unassembled WGS sequence"/>
</dbReference>
<evidence type="ECO:0000256" key="4">
    <source>
        <dbReference type="SAM" id="MobiDB-lite"/>
    </source>
</evidence>
<dbReference type="Gene3D" id="1.25.40.20">
    <property type="entry name" value="Ankyrin repeat-containing domain"/>
    <property type="match status" value="1"/>
</dbReference>
<dbReference type="InterPro" id="IPR002110">
    <property type="entry name" value="Ankyrin_rpt"/>
</dbReference>
<evidence type="ECO:0000259" key="5">
    <source>
        <dbReference type="Pfam" id="PF08639"/>
    </source>
</evidence>
<dbReference type="Pfam" id="PF12796">
    <property type="entry name" value="Ank_2"/>
    <property type="match status" value="1"/>
</dbReference>
<keyword evidence="2 3" id="KW-0040">ANK repeat</keyword>
<dbReference type="Gene3D" id="1.20.58.2130">
    <property type="match status" value="1"/>
</dbReference>
<keyword evidence="7" id="KW-1185">Reference proteome</keyword>
<proteinExistence type="predicted"/>
<keyword evidence="1" id="KW-0677">Repeat</keyword>
<feature type="region of interest" description="Disordered" evidence="4">
    <location>
        <begin position="516"/>
        <end position="597"/>
    </location>
</feature>
<comment type="caution">
    <text evidence="6">The sequence shown here is derived from an EMBL/GenBank/DDBJ whole genome shotgun (WGS) entry which is preliminary data.</text>
</comment>
<protein>
    <recommendedName>
        <fullName evidence="5">DNA replication regulator Sld3 C-terminal domain-containing protein</fullName>
    </recommendedName>
</protein>
<dbReference type="SMART" id="SM00248">
    <property type="entry name" value="ANK"/>
    <property type="match status" value="3"/>
</dbReference>
<feature type="repeat" description="ANK" evidence="3">
    <location>
        <begin position="689"/>
        <end position="721"/>
    </location>
</feature>
<feature type="compositionally biased region" description="Low complexity" evidence="4">
    <location>
        <begin position="435"/>
        <end position="449"/>
    </location>
</feature>
<dbReference type="InterPro" id="IPR013948">
    <property type="entry name" value="DNA_replication_reg_Sld3_C"/>
</dbReference>
<dbReference type="PROSITE" id="PS50088">
    <property type="entry name" value="ANK_REPEAT"/>
    <property type="match status" value="2"/>
</dbReference>
<dbReference type="PANTHER" id="PTHR24171:SF9">
    <property type="entry name" value="ANKYRIN REPEAT DOMAIN-CONTAINING PROTEIN 39"/>
    <property type="match status" value="1"/>
</dbReference>
<feature type="domain" description="DNA replication regulator Sld3 C-terminal" evidence="5">
    <location>
        <begin position="131"/>
        <end position="520"/>
    </location>
</feature>
<dbReference type="PANTHER" id="PTHR24171">
    <property type="entry name" value="ANKYRIN REPEAT DOMAIN-CONTAINING PROTEIN 39-RELATED"/>
    <property type="match status" value="1"/>
</dbReference>
<gene>
    <name evidence="6" type="ORF">ONZ51_g5759</name>
</gene>
<feature type="compositionally biased region" description="Basic and acidic residues" evidence="4">
    <location>
        <begin position="408"/>
        <end position="419"/>
    </location>
</feature>
<evidence type="ECO:0000313" key="6">
    <source>
        <dbReference type="EMBL" id="KAJ8481805.1"/>
    </source>
</evidence>
<dbReference type="EMBL" id="JAPEVG010000128">
    <property type="protein sequence ID" value="KAJ8481805.1"/>
    <property type="molecule type" value="Genomic_DNA"/>
</dbReference>
<feature type="region of interest" description="Disordered" evidence="4">
    <location>
        <begin position="318"/>
        <end position="388"/>
    </location>
</feature>
<evidence type="ECO:0000313" key="7">
    <source>
        <dbReference type="Proteomes" id="UP001215151"/>
    </source>
</evidence>
<evidence type="ECO:0000256" key="2">
    <source>
        <dbReference type="ARBA" id="ARBA00023043"/>
    </source>
</evidence>
<reference evidence="6" key="1">
    <citation type="submission" date="2022-11" db="EMBL/GenBank/DDBJ databases">
        <title>Genome Sequence of Cubamyces cubensis.</title>
        <authorList>
            <person name="Buettner E."/>
        </authorList>
    </citation>
    <scope>NUCLEOTIDE SEQUENCE</scope>
    <source>
        <strain evidence="6">MPL-01</strain>
    </source>
</reference>
<dbReference type="InterPro" id="IPR036770">
    <property type="entry name" value="Ankyrin_rpt-contain_sf"/>
</dbReference>